<keyword evidence="2" id="KW-1185">Reference proteome</keyword>
<proteinExistence type="predicted"/>
<name>A0ABT6F858_9BACT</name>
<evidence type="ECO:0000313" key="2">
    <source>
        <dbReference type="Proteomes" id="UP001216907"/>
    </source>
</evidence>
<gene>
    <name evidence="1" type="ORF">PZE19_08055</name>
</gene>
<dbReference type="EMBL" id="JARRAG010000001">
    <property type="protein sequence ID" value="MDG3003719.1"/>
    <property type="molecule type" value="Genomic_DNA"/>
</dbReference>
<dbReference type="RefSeq" id="WP_277860068.1">
    <property type="nucleotide sequence ID" value="NZ_JARRAG010000001.1"/>
</dbReference>
<organism evidence="1 2">
    <name type="scientific">Paludisphaera mucosa</name>
    <dbReference type="NCBI Taxonomy" id="3030827"/>
    <lineage>
        <taxon>Bacteria</taxon>
        <taxon>Pseudomonadati</taxon>
        <taxon>Planctomycetota</taxon>
        <taxon>Planctomycetia</taxon>
        <taxon>Isosphaerales</taxon>
        <taxon>Isosphaeraceae</taxon>
        <taxon>Paludisphaera</taxon>
    </lineage>
</organism>
<accession>A0ABT6F858</accession>
<protein>
    <recommendedName>
        <fullName evidence="3">Alpha/beta hydrolase</fullName>
    </recommendedName>
</protein>
<evidence type="ECO:0008006" key="3">
    <source>
        <dbReference type="Google" id="ProtNLM"/>
    </source>
</evidence>
<sequence length="272" mass="29699">MSILHSWLGLAFLTCVPPDGERIDMAEDAKLFIPSGWHSREGKVDILLHLHGTPTVTEPALVTVGWNAVLVSFNRNGLSAAYSKPFTDPTLFPRLIDETVKAVAARRSAALNVGNVVVSSFSAGFGGVREMLKTPASFDRIDAIVLADSLYCGYAGDPIEKRVDPDLMNGFERYAREAAEGRKAMIVTHSAQVPPGYGSTTETADDLIKVAAVTPEMVDIDWGDSLRQTRRAAKGRFQVLGFSGEGPEDHMRHLRRIAEVWRRLPDSIPGGR</sequence>
<comment type="caution">
    <text evidence="1">The sequence shown here is derived from an EMBL/GenBank/DDBJ whole genome shotgun (WGS) entry which is preliminary data.</text>
</comment>
<evidence type="ECO:0000313" key="1">
    <source>
        <dbReference type="EMBL" id="MDG3003719.1"/>
    </source>
</evidence>
<dbReference type="Proteomes" id="UP001216907">
    <property type="component" value="Unassembled WGS sequence"/>
</dbReference>
<reference evidence="1 2" key="1">
    <citation type="submission" date="2023-03" db="EMBL/GenBank/DDBJ databases">
        <title>Paludisphaera mucosa sp. nov. a novel planctomycete from northern fen.</title>
        <authorList>
            <person name="Ivanova A."/>
        </authorList>
    </citation>
    <scope>NUCLEOTIDE SEQUENCE [LARGE SCALE GENOMIC DNA]</scope>
    <source>
        <strain evidence="1 2">Pla2</strain>
    </source>
</reference>